<evidence type="ECO:0000313" key="2">
    <source>
        <dbReference type="Proteomes" id="UP001050241"/>
    </source>
</evidence>
<sequence length="51" mass="5882">MAIALPVFLALPITELQRRELTSRISIKTDRMRHSEKSFLKHSFSRLIATA</sequence>
<organism evidence="1 2">
    <name type="scientific">Enterobacter cloacae</name>
    <dbReference type="NCBI Taxonomy" id="550"/>
    <lineage>
        <taxon>Bacteria</taxon>
        <taxon>Pseudomonadati</taxon>
        <taxon>Pseudomonadota</taxon>
        <taxon>Gammaproteobacteria</taxon>
        <taxon>Enterobacterales</taxon>
        <taxon>Enterobacteriaceae</taxon>
        <taxon>Enterobacter</taxon>
        <taxon>Enterobacter cloacae complex</taxon>
    </lineage>
</organism>
<dbReference type="Proteomes" id="UP001050241">
    <property type="component" value="Unassembled WGS sequence"/>
</dbReference>
<name>A0ABD0C230_ENTCL</name>
<evidence type="ECO:0000313" key="1">
    <source>
        <dbReference type="EMBL" id="GJJ86486.1"/>
    </source>
</evidence>
<dbReference type="EMBL" id="BQFY01000144">
    <property type="protein sequence ID" value="GJJ86486.1"/>
    <property type="molecule type" value="Genomic_DNA"/>
</dbReference>
<proteinExistence type="predicted"/>
<dbReference type="AlphaFoldDB" id="A0ABD0C230"/>
<comment type="caution">
    <text evidence="1">The sequence shown here is derived from an EMBL/GenBank/DDBJ whole genome shotgun (WGS) entry which is preliminary data.</text>
</comment>
<accession>A0ABD0C230</accession>
<reference evidence="1" key="1">
    <citation type="submission" date="2021-11" db="EMBL/GenBank/DDBJ databases">
        <title>WGS analysis for carbapenemase-producing Enterobacterales outbreak in a University Hospital, Japan.</title>
        <authorList>
            <person name="Tukada M."/>
            <person name="Miyazaki T."/>
            <person name="Aoki K."/>
            <person name="Yoshizawa S."/>
            <person name="Ishii Y."/>
            <person name="Tateda K."/>
        </authorList>
    </citation>
    <scope>NUCLEOTIDE SEQUENCE</scope>
    <source>
        <strain evidence="1">TUM16652</strain>
    </source>
</reference>
<protein>
    <submittedName>
        <fullName evidence="1">Uncharacterized protein</fullName>
    </submittedName>
</protein>
<gene>
    <name evidence="1" type="ORF">TUM16652_51860</name>
</gene>